<protein>
    <submittedName>
        <fullName evidence="2">Dienelactone hydrolase family protein</fullName>
    </submittedName>
</protein>
<dbReference type="InterPro" id="IPR002925">
    <property type="entry name" value="Dienelactn_hydro"/>
</dbReference>
<gene>
    <name evidence="2" type="ORF">OG579_15325</name>
</gene>
<evidence type="ECO:0000313" key="3">
    <source>
        <dbReference type="Proteomes" id="UP001432128"/>
    </source>
</evidence>
<dbReference type="Gene3D" id="3.40.50.1820">
    <property type="entry name" value="alpha/beta hydrolase"/>
    <property type="match status" value="1"/>
</dbReference>
<proteinExistence type="predicted"/>
<dbReference type="EMBL" id="CP108021">
    <property type="protein sequence ID" value="WUM19087.1"/>
    <property type="molecule type" value="Genomic_DNA"/>
</dbReference>
<dbReference type="KEGG" id="whr:OG579_15325"/>
<dbReference type="AlphaFoldDB" id="A0AAU4JZA0"/>
<dbReference type="Pfam" id="PF01738">
    <property type="entry name" value="DLH"/>
    <property type="match status" value="1"/>
</dbReference>
<feature type="domain" description="Dienelactone hydrolase" evidence="1">
    <location>
        <begin position="29"/>
        <end position="153"/>
    </location>
</feature>
<organism evidence="2 3">
    <name type="scientific">Williamsia herbipolensis</name>
    <dbReference type="NCBI Taxonomy" id="1603258"/>
    <lineage>
        <taxon>Bacteria</taxon>
        <taxon>Bacillati</taxon>
        <taxon>Actinomycetota</taxon>
        <taxon>Actinomycetes</taxon>
        <taxon>Mycobacteriales</taxon>
        <taxon>Nocardiaceae</taxon>
        <taxon>Williamsia</taxon>
    </lineage>
</organism>
<name>A0AAU4JZA0_9NOCA</name>
<dbReference type="InterPro" id="IPR029058">
    <property type="entry name" value="AB_hydrolase_fold"/>
</dbReference>
<accession>A0AAU4JZA0</accession>
<keyword evidence="3" id="KW-1185">Reference proteome</keyword>
<keyword evidence="2" id="KW-0378">Hydrolase</keyword>
<dbReference type="SUPFAM" id="SSF53474">
    <property type="entry name" value="alpha/beta-Hydrolases"/>
    <property type="match status" value="1"/>
</dbReference>
<dbReference type="RefSeq" id="WP_328856654.1">
    <property type="nucleotide sequence ID" value="NZ_CP108021.1"/>
</dbReference>
<evidence type="ECO:0000313" key="2">
    <source>
        <dbReference type="EMBL" id="WUM19087.1"/>
    </source>
</evidence>
<sequence length="276" mass="29152">MSNDTLADFDRTEFTSHGRTAPIYRIGTGPAVIVMSEMPGITPNVADFARKVAAIGCTAVMPHLFGVDGKDPMGGRISALGAASTTLRAIVPACISREFTVLATGKSSPVVTWLRALAAQEHERCGGVGVGAIGMCFTGGFALAMAADDRLVAPVLSQPSLPFAVNKRRANSIDINADDLAKVKSRCAKGELSVLGLRFQGDKMSPPQRFGWLKEQLGDAFTAVELPDSAANPDAMGPPHSVVTDGLIDEPGQPTRAALDQVLDLFRRRLLQPVVE</sequence>
<dbReference type="Proteomes" id="UP001432128">
    <property type="component" value="Chromosome"/>
</dbReference>
<reference evidence="2 3" key="1">
    <citation type="submission" date="2022-10" db="EMBL/GenBank/DDBJ databases">
        <title>The complete genomes of actinobacterial strains from the NBC collection.</title>
        <authorList>
            <person name="Joergensen T.S."/>
            <person name="Alvarez Arevalo M."/>
            <person name="Sterndorff E.B."/>
            <person name="Faurdal D."/>
            <person name="Vuksanovic O."/>
            <person name="Mourched A.-S."/>
            <person name="Charusanti P."/>
            <person name="Shaw S."/>
            <person name="Blin K."/>
            <person name="Weber T."/>
        </authorList>
    </citation>
    <scope>NUCLEOTIDE SEQUENCE [LARGE SCALE GENOMIC DNA]</scope>
    <source>
        <strain evidence="2 3">NBC_00319</strain>
    </source>
</reference>
<evidence type="ECO:0000259" key="1">
    <source>
        <dbReference type="Pfam" id="PF01738"/>
    </source>
</evidence>
<dbReference type="GO" id="GO:0016787">
    <property type="term" value="F:hydrolase activity"/>
    <property type="evidence" value="ECO:0007669"/>
    <property type="project" value="UniProtKB-KW"/>
</dbReference>